<feature type="compositionally biased region" description="Basic residues" evidence="1">
    <location>
        <begin position="115"/>
        <end position="125"/>
    </location>
</feature>
<dbReference type="EMBL" id="JAFCMP010000334">
    <property type="protein sequence ID" value="KAG5181407.1"/>
    <property type="molecule type" value="Genomic_DNA"/>
</dbReference>
<feature type="compositionally biased region" description="Polar residues" evidence="1">
    <location>
        <begin position="135"/>
        <end position="147"/>
    </location>
</feature>
<reference evidence="2" key="1">
    <citation type="submission" date="2021-02" db="EMBL/GenBank/DDBJ databases">
        <title>First Annotated Genome of the Yellow-green Alga Tribonema minus.</title>
        <authorList>
            <person name="Mahan K.M."/>
        </authorList>
    </citation>
    <scope>NUCLEOTIDE SEQUENCE</scope>
    <source>
        <strain evidence="2">UTEX B ZZ1240</strain>
    </source>
</reference>
<protein>
    <submittedName>
        <fullName evidence="2">Uncharacterized protein</fullName>
    </submittedName>
</protein>
<accession>A0A836CD92</accession>
<evidence type="ECO:0000313" key="3">
    <source>
        <dbReference type="Proteomes" id="UP000664859"/>
    </source>
</evidence>
<feature type="region of interest" description="Disordered" evidence="1">
    <location>
        <begin position="110"/>
        <end position="198"/>
    </location>
</feature>
<dbReference type="Proteomes" id="UP000664859">
    <property type="component" value="Unassembled WGS sequence"/>
</dbReference>
<comment type="caution">
    <text evidence="2">The sequence shown here is derived from an EMBL/GenBank/DDBJ whole genome shotgun (WGS) entry which is preliminary data.</text>
</comment>
<gene>
    <name evidence="2" type="ORF">JKP88DRAFT_241658</name>
</gene>
<organism evidence="2 3">
    <name type="scientific">Tribonema minus</name>
    <dbReference type="NCBI Taxonomy" id="303371"/>
    <lineage>
        <taxon>Eukaryota</taxon>
        <taxon>Sar</taxon>
        <taxon>Stramenopiles</taxon>
        <taxon>Ochrophyta</taxon>
        <taxon>PX clade</taxon>
        <taxon>Xanthophyceae</taxon>
        <taxon>Tribonematales</taxon>
        <taxon>Tribonemataceae</taxon>
        <taxon>Tribonema</taxon>
    </lineage>
</organism>
<keyword evidence="3" id="KW-1185">Reference proteome</keyword>
<feature type="compositionally biased region" description="Low complexity" evidence="1">
    <location>
        <begin position="148"/>
        <end position="158"/>
    </location>
</feature>
<evidence type="ECO:0000256" key="1">
    <source>
        <dbReference type="SAM" id="MobiDB-lite"/>
    </source>
</evidence>
<sequence>MHRAQSCRRVLAAGHYVVRAAPFSLVNGFDDNAQSWLQPANVIDGRRDATHSNTTPFGGLGQNAQVLAVAVGAAGELGVHRRKVGPFTGTDESSTVLSQGFARTAGIADGGRTARSSKRLPHIRNARGSAAATGISIQNSVPRTEGTSSSAHGFAHADAGGGDSDGVRGLALPPAGDTGTEDSKQLAGDGGGHDAISTTRSLTIPCAGGSITDSTAQSAVNSGGRHNTAHGSAPLCDRFVMDMAVSCRCAHVQLLMVSQKGVIGAGQCGSYYSAQSLVSQSGIASNSTTNATTLSLVGGHASSLQGSHAAQAEAGHDGTMQPKGRCSGSAKGAELYRLGGCSALLLDAVSNAVQDLHTGALPEQQAISSHPPFRPGCCVGTLSSSLSSVGGENIGSDDTAASVGTSHGDLLLQQRLRAALQHQRPQLSNEATCTA</sequence>
<evidence type="ECO:0000313" key="2">
    <source>
        <dbReference type="EMBL" id="KAG5181407.1"/>
    </source>
</evidence>
<proteinExistence type="predicted"/>
<dbReference type="AlphaFoldDB" id="A0A836CD92"/>
<name>A0A836CD92_9STRA</name>
<feature type="region of interest" description="Disordered" evidence="1">
    <location>
        <begin position="305"/>
        <end position="326"/>
    </location>
</feature>